<keyword evidence="2" id="KW-1185">Reference proteome</keyword>
<accession>A0A9W8J2H1</accession>
<reference evidence="1" key="1">
    <citation type="submission" date="2022-06" db="EMBL/GenBank/DDBJ databases">
        <title>Genome Sequence of Candolleomyces eurysporus.</title>
        <authorList>
            <person name="Buettner E."/>
        </authorList>
    </citation>
    <scope>NUCLEOTIDE SEQUENCE</scope>
    <source>
        <strain evidence="1">VTCC 930004</strain>
    </source>
</reference>
<dbReference type="Proteomes" id="UP001140091">
    <property type="component" value="Unassembled WGS sequence"/>
</dbReference>
<name>A0A9W8J2H1_9AGAR</name>
<proteinExistence type="predicted"/>
<gene>
    <name evidence="1" type="ORF">H1R20_g13791</name>
</gene>
<dbReference type="EMBL" id="JANBPK010001364">
    <property type="protein sequence ID" value="KAJ2923305.1"/>
    <property type="molecule type" value="Genomic_DNA"/>
</dbReference>
<organism evidence="1 2">
    <name type="scientific">Candolleomyces eurysporus</name>
    <dbReference type="NCBI Taxonomy" id="2828524"/>
    <lineage>
        <taxon>Eukaryota</taxon>
        <taxon>Fungi</taxon>
        <taxon>Dikarya</taxon>
        <taxon>Basidiomycota</taxon>
        <taxon>Agaricomycotina</taxon>
        <taxon>Agaricomycetes</taxon>
        <taxon>Agaricomycetidae</taxon>
        <taxon>Agaricales</taxon>
        <taxon>Agaricineae</taxon>
        <taxon>Psathyrellaceae</taxon>
        <taxon>Candolleomyces</taxon>
    </lineage>
</organism>
<sequence length="160" mass="18170">MSTITTYSPTQPDLHLTLPHDHANSILSTSPFSYKLDDEFDFIEILPSVYGEAPRVALDSYLVAAITWAATRTKQIINRATQGRVPAVAVSTPIPEYMFRNLGMEKPCLANLLKHANINPLLNIRDKDQLRRMFWGLQQLGREAVDWIIKARWHSLLLGE</sequence>
<protein>
    <submittedName>
        <fullName evidence="1">Uncharacterized protein</fullName>
    </submittedName>
</protein>
<comment type="caution">
    <text evidence="1">The sequence shown here is derived from an EMBL/GenBank/DDBJ whole genome shotgun (WGS) entry which is preliminary data.</text>
</comment>
<evidence type="ECO:0000313" key="1">
    <source>
        <dbReference type="EMBL" id="KAJ2923305.1"/>
    </source>
</evidence>
<evidence type="ECO:0000313" key="2">
    <source>
        <dbReference type="Proteomes" id="UP001140091"/>
    </source>
</evidence>
<feature type="non-terminal residue" evidence="1">
    <location>
        <position position="1"/>
    </location>
</feature>
<dbReference type="AlphaFoldDB" id="A0A9W8J2H1"/>